<dbReference type="OrthoDB" id="8954335at2759"/>
<reference evidence="7" key="2">
    <citation type="submission" date="2025-09" db="UniProtKB">
        <authorList>
            <consortium name="Ensembl"/>
        </authorList>
    </citation>
    <scope>IDENTIFICATION</scope>
</reference>
<feature type="region of interest" description="Disordered" evidence="5">
    <location>
        <begin position="591"/>
        <end position="742"/>
    </location>
</feature>
<dbReference type="PANTHER" id="PTHR10903:SF188">
    <property type="entry name" value="GTPASE IMAP FAMILY MEMBER 2-LIKE-RELATED"/>
    <property type="match status" value="1"/>
</dbReference>
<name>A0A3B3Y3N2_9TELE</name>
<dbReference type="PROSITE" id="PS51720">
    <property type="entry name" value="G_AIG1"/>
    <property type="match status" value="2"/>
</dbReference>
<dbReference type="InterPro" id="IPR006703">
    <property type="entry name" value="G_AIG1"/>
</dbReference>
<dbReference type="RefSeq" id="XP_014833807.1">
    <property type="nucleotide sequence ID" value="XM_014978321.1"/>
</dbReference>
<evidence type="ECO:0000313" key="7">
    <source>
        <dbReference type="Ensembl" id="ENSPMEP00000021730.1"/>
    </source>
</evidence>
<dbReference type="Ensembl" id="ENSPMET00000014520.1">
    <property type="protein sequence ID" value="ENSPMEP00000021730.1"/>
    <property type="gene ID" value="ENSPMEG00000002123.1"/>
</dbReference>
<sequence>MFSLTLESFIEEMQSCMSLCPPGPNVLLLVVKPSDFSEKNKKTLKFILSLFGQDAFRHSVIILTNSSGRSSSVSDLLRLVQGRCYNMNTNERSLLMTQIETIIDQNKATYLTCRDETNRSQHEQMKPSLNLVLFGRRGAGKTSAAKVILGWPDLPSECVRNNGEVFGRRVSLVELPALGGKAQQEVMEESFRCVSLCDPEGVHAFILVLPVGPLTDEDKGELHTIQDTFSSRVNDFTIILFTTELDPEHPAVVNFVHRDKDIQDLLQICGGRYFILNIRDRRQIPDLIQRVESTIVDKNRPDVYTSETFLKAQIKKNLQQGQHITKLEAEIKKFKRAEMDLSAESDQSSKSLRIVLLGKTGCGKSSSGNTILGRKAFKAESNPKSVTKRCQKEECEVDGHHVAVVDTPGLFDDSLTHEEVNEETLKCLSHLAPGPHVFLLVIRIGRLTPEEKETVKLIKQGFGKGAEKFTIILFTYGDTLENDDQTIEEYIEKDKDFFEKLISDCGGRYHVFINRKKQDRSQVRDLIRKIDTMVKNNGGSFYTNEMLQEAEAAIQKEMKRILKEKEEEMERMREELRRKYDEEMQEMKRKMEEQEEKLKQEAERKLKEMKENIDKELKEREREHREREREKRGRELEDKTHQQELMEQLEKLDKQIQSEKEEKKNVNKELERIRNEKEKDKEAWEKERREWWEKQKEEEEKRKQDEQRKLRELEEQYKKEHERYEEERKKEEQTRREEEEKQRKILEEKLENVQKEYEEKAREAAVRSNEFQEKYKKKFEDQKKAHEEQMKDKDEKYDLLKALATYKEAEKRKKYQTEIHKLVNCVSKKKGNLTTVKDLLIRQEQELRLKETEAEKEELQKNHEIEISELLEKLVREAETPSSCCIL</sequence>
<feature type="domain" description="AIG1-type G" evidence="6">
    <location>
        <begin position="126"/>
        <end position="313"/>
    </location>
</feature>
<dbReference type="Gene3D" id="3.40.50.300">
    <property type="entry name" value="P-loop containing nucleotide triphosphate hydrolases"/>
    <property type="match status" value="3"/>
</dbReference>
<evidence type="ECO:0000256" key="3">
    <source>
        <dbReference type="ARBA" id="ARBA00023134"/>
    </source>
</evidence>
<dbReference type="PANTHER" id="PTHR10903">
    <property type="entry name" value="GTPASE, IMAP FAMILY MEMBER-RELATED"/>
    <property type="match status" value="1"/>
</dbReference>
<evidence type="ECO:0000256" key="1">
    <source>
        <dbReference type="ARBA" id="ARBA00008535"/>
    </source>
</evidence>
<evidence type="ECO:0000313" key="8">
    <source>
        <dbReference type="Proteomes" id="UP000261480"/>
    </source>
</evidence>
<dbReference type="FunFam" id="3.40.50.300:FF:000366">
    <property type="entry name" value="GTPase, IMAP family member 2"/>
    <property type="match status" value="1"/>
</dbReference>
<dbReference type="SUPFAM" id="SSF52540">
    <property type="entry name" value="P-loop containing nucleoside triphosphate hydrolases"/>
    <property type="match status" value="2"/>
</dbReference>
<dbReference type="Pfam" id="PF04548">
    <property type="entry name" value="AIG1"/>
    <property type="match status" value="3"/>
</dbReference>
<dbReference type="CDD" id="cd01852">
    <property type="entry name" value="AIG1"/>
    <property type="match status" value="1"/>
</dbReference>
<evidence type="ECO:0000259" key="6">
    <source>
        <dbReference type="PROSITE" id="PS51720"/>
    </source>
</evidence>
<keyword evidence="8" id="KW-1185">Reference proteome</keyword>
<organism evidence="7 8">
    <name type="scientific">Poecilia mexicana</name>
    <dbReference type="NCBI Taxonomy" id="48701"/>
    <lineage>
        <taxon>Eukaryota</taxon>
        <taxon>Metazoa</taxon>
        <taxon>Chordata</taxon>
        <taxon>Craniata</taxon>
        <taxon>Vertebrata</taxon>
        <taxon>Euteleostomi</taxon>
        <taxon>Actinopterygii</taxon>
        <taxon>Neopterygii</taxon>
        <taxon>Teleostei</taxon>
        <taxon>Neoteleostei</taxon>
        <taxon>Acanthomorphata</taxon>
        <taxon>Ovalentaria</taxon>
        <taxon>Atherinomorphae</taxon>
        <taxon>Cyprinodontiformes</taxon>
        <taxon>Poeciliidae</taxon>
        <taxon>Poeciliinae</taxon>
        <taxon>Poecilia</taxon>
    </lineage>
</organism>
<dbReference type="STRING" id="48701.ENSPMEP00000021730"/>
<evidence type="ECO:0000256" key="2">
    <source>
        <dbReference type="ARBA" id="ARBA00022741"/>
    </source>
</evidence>
<dbReference type="Proteomes" id="UP000261480">
    <property type="component" value="Unplaced"/>
</dbReference>
<keyword evidence="4" id="KW-0175">Coiled coil</keyword>
<dbReference type="AlphaFoldDB" id="A0A3B3Y3N2"/>
<feature type="domain" description="AIG1-type G" evidence="6">
    <location>
        <begin position="349"/>
        <end position="551"/>
    </location>
</feature>
<proteinExistence type="inferred from homology"/>
<evidence type="ECO:0000256" key="4">
    <source>
        <dbReference type="SAM" id="Coils"/>
    </source>
</evidence>
<dbReference type="KEGG" id="pmei:106911515"/>
<dbReference type="InterPro" id="IPR045058">
    <property type="entry name" value="GIMA/IAN/Toc"/>
</dbReference>
<evidence type="ECO:0000256" key="5">
    <source>
        <dbReference type="SAM" id="MobiDB-lite"/>
    </source>
</evidence>
<feature type="coiled-coil region" evidence="4">
    <location>
        <begin position="837"/>
        <end position="873"/>
    </location>
</feature>
<keyword evidence="2" id="KW-0547">Nucleotide-binding</keyword>
<protein>
    <recommendedName>
        <fullName evidence="6">AIG1-type G domain-containing protein</fullName>
    </recommendedName>
</protein>
<dbReference type="GeneID" id="106911515"/>
<accession>A0A3B3Y3N2</accession>
<dbReference type="GO" id="GO:0005525">
    <property type="term" value="F:GTP binding"/>
    <property type="evidence" value="ECO:0007669"/>
    <property type="project" value="UniProtKB-KW"/>
</dbReference>
<comment type="similarity">
    <text evidence="1">Belongs to the TRAFAC class TrmE-Era-EngA-EngB-Septin-like GTPase superfamily. AIG1/Toc34/Toc159-like paraseptin GTPase family. IAN subfamily.</text>
</comment>
<dbReference type="InterPro" id="IPR027417">
    <property type="entry name" value="P-loop_NTPase"/>
</dbReference>
<reference evidence="7" key="1">
    <citation type="submission" date="2025-08" db="UniProtKB">
        <authorList>
            <consortium name="Ensembl"/>
        </authorList>
    </citation>
    <scope>IDENTIFICATION</scope>
</reference>
<keyword evidence="3" id="KW-0342">GTP-binding</keyword>